<reference evidence="2 3" key="1">
    <citation type="journal article" date="2014" name="PLoS ONE">
        <title>De novo Genome Assembly of the Fungal Plant Pathogen Pyrenophora semeniperda.</title>
        <authorList>
            <person name="Soliai M.M."/>
            <person name="Meyer S.E."/>
            <person name="Udall J.A."/>
            <person name="Elzinga D.E."/>
            <person name="Hermansen R.A."/>
            <person name="Bodily P.M."/>
            <person name="Hart A.A."/>
            <person name="Coleman C.E."/>
        </authorList>
    </citation>
    <scope>NUCLEOTIDE SEQUENCE [LARGE SCALE GENOMIC DNA]</scope>
    <source>
        <strain evidence="2 3">CCB06</strain>
        <tissue evidence="2">Mycelium</tissue>
    </source>
</reference>
<name>A0A3M7MIU7_9PLEO</name>
<dbReference type="Gene3D" id="3.30.710.10">
    <property type="entry name" value="Potassium Channel Kv1.1, Chain A"/>
    <property type="match status" value="1"/>
</dbReference>
<evidence type="ECO:0000313" key="2">
    <source>
        <dbReference type="EMBL" id="RMZ74423.1"/>
    </source>
</evidence>
<sequence length="346" mass="38526">MEGEVTVKDAGKAQVVTASESEQADARGPQRTIALDDSGDALLMLGTSAGTQPVQVSKAVMTLASPVWKAMFKRHWKENEATEIPLPEDDVGTMLIVLRIAHLRFHELLKKKGLTIDALLALAVVCDKYDIVPLVRPFLDLYDWAQCHLPDTISGERCDPAWFFIAWTFGYRESFTELADFVVKRTGLDENGFLVTDDEPGFPSHMPPGLIELMADVRKTTLGYMLEVIYDVLDRILKGPVCVVKESRGPVCGVMTLDSYISFLLAKGLYPVRRPAAETSLSIQELYDASKEVGIAITGAISKHTYIHCGCFKRYEFLPGLKEIYQVKDMVISKSHVRHMAEQAKK</sequence>
<gene>
    <name evidence="2" type="ORF">GMOD_00003460</name>
</gene>
<keyword evidence="3" id="KW-1185">Reference proteome</keyword>
<dbReference type="EMBL" id="KE747844">
    <property type="protein sequence ID" value="RMZ74423.1"/>
    <property type="molecule type" value="Genomic_DNA"/>
</dbReference>
<dbReference type="CDD" id="cd18186">
    <property type="entry name" value="BTB_POZ_ZBTB_KLHL-like"/>
    <property type="match status" value="1"/>
</dbReference>
<dbReference type="Proteomes" id="UP000265663">
    <property type="component" value="Unassembled WGS sequence"/>
</dbReference>
<organism evidence="2 3">
    <name type="scientific">Pyrenophora seminiperda CCB06</name>
    <dbReference type="NCBI Taxonomy" id="1302712"/>
    <lineage>
        <taxon>Eukaryota</taxon>
        <taxon>Fungi</taxon>
        <taxon>Dikarya</taxon>
        <taxon>Ascomycota</taxon>
        <taxon>Pezizomycotina</taxon>
        <taxon>Dothideomycetes</taxon>
        <taxon>Pleosporomycetidae</taxon>
        <taxon>Pleosporales</taxon>
        <taxon>Pleosporineae</taxon>
        <taxon>Pleosporaceae</taxon>
        <taxon>Pyrenophora</taxon>
    </lineage>
</organism>
<proteinExistence type="predicted"/>
<protein>
    <submittedName>
        <fullName evidence="2">Nuclear pore</fullName>
    </submittedName>
</protein>
<evidence type="ECO:0000256" key="1">
    <source>
        <dbReference type="SAM" id="MobiDB-lite"/>
    </source>
</evidence>
<feature type="region of interest" description="Disordered" evidence="1">
    <location>
        <begin position="1"/>
        <end position="30"/>
    </location>
</feature>
<dbReference type="AlphaFoldDB" id="A0A3M7MIU7"/>
<dbReference type="OrthoDB" id="5275938at2759"/>
<feature type="compositionally biased region" description="Basic and acidic residues" evidence="1">
    <location>
        <begin position="1"/>
        <end position="11"/>
    </location>
</feature>
<dbReference type="InterPro" id="IPR011333">
    <property type="entry name" value="SKP1/BTB/POZ_sf"/>
</dbReference>
<accession>A0A3M7MIU7</accession>
<dbReference type="SUPFAM" id="SSF54695">
    <property type="entry name" value="POZ domain"/>
    <property type="match status" value="1"/>
</dbReference>
<evidence type="ECO:0000313" key="3">
    <source>
        <dbReference type="Proteomes" id="UP000265663"/>
    </source>
</evidence>